<reference evidence="1" key="1">
    <citation type="submission" date="2021-12" db="EMBL/GenBank/DDBJ databases">
        <authorList>
            <person name="King R."/>
        </authorList>
    </citation>
    <scope>NUCLEOTIDE SEQUENCE</scope>
</reference>
<gene>
    <name evidence="1" type="ORF">BEMITA_LOCUS11309</name>
</gene>
<accession>A0A9P0AJ05</accession>
<name>A0A9P0AJ05_BEMTA</name>
<dbReference type="AlphaFoldDB" id="A0A9P0AJ05"/>
<dbReference type="GO" id="GO:0005634">
    <property type="term" value="C:nucleus"/>
    <property type="evidence" value="ECO:0007669"/>
    <property type="project" value="InterPro"/>
</dbReference>
<evidence type="ECO:0000313" key="2">
    <source>
        <dbReference type="Proteomes" id="UP001152759"/>
    </source>
</evidence>
<sequence>MEETNELPRMSYEYKHFEMPVESVLQGVKELVLDSLYVCISAWQGSISKRSSNKLEEIREVLSKLLDDYVLESKKPLELAEPKIRSCFAIPDHVLLPKDEYQRHQYTEDEEAALDRKLKNLKLRYKQAIYMETLLKEEKKVWEEVDIVEFQASKLKKLQTGNPDSFQIIDSLAREVQSLNNSSCNQNTTSSNQIVDSQVLKELSSHELSASAS</sequence>
<dbReference type="KEGG" id="btab:109035353"/>
<dbReference type="Proteomes" id="UP001152759">
    <property type="component" value="Chromosome 7"/>
</dbReference>
<evidence type="ECO:0000313" key="1">
    <source>
        <dbReference type="EMBL" id="CAH0392839.1"/>
    </source>
</evidence>
<dbReference type="GO" id="GO:0000775">
    <property type="term" value="C:chromosome, centromeric region"/>
    <property type="evidence" value="ECO:0007669"/>
    <property type="project" value="InterPro"/>
</dbReference>
<dbReference type="EMBL" id="OU963868">
    <property type="protein sequence ID" value="CAH0392839.1"/>
    <property type="molecule type" value="Genomic_DNA"/>
</dbReference>
<protein>
    <recommendedName>
        <fullName evidence="3">Protein MIS12 homolog</fullName>
    </recommendedName>
</protein>
<evidence type="ECO:0008006" key="3">
    <source>
        <dbReference type="Google" id="ProtNLM"/>
    </source>
</evidence>
<keyword evidence="2" id="KW-1185">Reference proteome</keyword>
<proteinExistence type="predicted"/>
<dbReference type="GO" id="GO:0000278">
    <property type="term" value="P:mitotic cell cycle"/>
    <property type="evidence" value="ECO:0007669"/>
    <property type="project" value="InterPro"/>
</dbReference>
<organism evidence="1 2">
    <name type="scientific">Bemisia tabaci</name>
    <name type="common">Sweetpotato whitefly</name>
    <name type="synonym">Aleurodes tabaci</name>
    <dbReference type="NCBI Taxonomy" id="7038"/>
    <lineage>
        <taxon>Eukaryota</taxon>
        <taxon>Metazoa</taxon>
        <taxon>Ecdysozoa</taxon>
        <taxon>Arthropoda</taxon>
        <taxon>Hexapoda</taxon>
        <taxon>Insecta</taxon>
        <taxon>Pterygota</taxon>
        <taxon>Neoptera</taxon>
        <taxon>Paraneoptera</taxon>
        <taxon>Hemiptera</taxon>
        <taxon>Sternorrhyncha</taxon>
        <taxon>Aleyrodoidea</taxon>
        <taxon>Aleyrodidae</taxon>
        <taxon>Aleyrodinae</taxon>
        <taxon>Bemisia</taxon>
    </lineage>
</organism>